<dbReference type="Pfam" id="PF00392">
    <property type="entry name" value="GntR"/>
    <property type="match status" value="1"/>
</dbReference>
<dbReference type="SMART" id="SM00345">
    <property type="entry name" value="HTH_GNTR"/>
    <property type="match status" value="1"/>
</dbReference>
<dbReference type="InterPro" id="IPR008920">
    <property type="entry name" value="TF_FadR/GntR_C"/>
</dbReference>
<keyword evidence="1" id="KW-0805">Transcription regulation</keyword>
<evidence type="ECO:0000256" key="3">
    <source>
        <dbReference type="ARBA" id="ARBA00023163"/>
    </source>
</evidence>
<feature type="domain" description="HTH gntR-type" evidence="4">
    <location>
        <begin position="8"/>
        <end position="75"/>
    </location>
</feature>
<evidence type="ECO:0000256" key="1">
    <source>
        <dbReference type="ARBA" id="ARBA00023015"/>
    </source>
</evidence>
<dbReference type="Gene3D" id="1.20.120.530">
    <property type="entry name" value="GntR ligand-binding domain-like"/>
    <property type="match status" value="1"/>
</dbReference>
<dbReference type="Proteomes" id="UP000316855">
    <property type="component" value="Chromosome"/>
</dbReference>
<keyword evidence="3" id="KW-0804">Transcription</keyword>
<dbReference type="GO" id="GO:0003700">
    <property type="term" value="F:DNA-binding transcription factor activity"/>
    <property type="evidence" value="ECO:0007669"/>
    <property type="project" value="InterPro"/>
</dbReference>
<proteinExistence type="predicted"/>
<evidence type="ECO:0000313" key="6">
    <source>
        <dbReference type="Proteomes" id="UP000316855"/>
    </source>
</evidence>
<dbReference type="KEGG" id="gax:Pan161_59460"/>
<dbReference type="RefSeq" id="WP_197995577.1">
    <property type="nucleotide sequence ID" value="NZ_CP036343.1"/>
</dbReference>
<organism evidence="5 6">
    <name type="scientific">Gimesia algae</name>
    <dbReference type="NCBI Taxonomy" id="2527971"/>
    <lineage>
        <taxon>Bacteria</taxon>
        <taxon>Pseudomonadati</taxon>
        <taxon>Planctomycetota</taxon>
        <taxon>Planctomycetia</taxon>
        <taxon>Planctomycetales</taxon>
        <taxon>Planctomycetaceae</taxon>
        <taxon>Gimesia</taxon>
    </lineage>
</organism>
<reference evidence="5 6" key="1">
    <citation type="submission" date="2019-02" db="EMBL/GenBank/DDBJ databases">
        <title>Deep-cultivation of Planctomycetes and their phenomic and genomic characterization uncovers novel biology.</title>
        <authorList>
            <person name="Wiegand S."/>
            <person name="Jogler M."/>
            <person name="Boedeker C."/>
            <person name="Pinto D."/>
            <person name="Vollmers J."/>
            <person name="Rivas-Marin E."/>
            <person name="Kohn T."/>
            <person name="Peeters S.H."/>
            <person name="Heuer A."/>
            <person name="Rast P."/>
            <person name="Oberbeckmann S."/>
            <person name="Bunk B."/>
            <person name="Jeske O."/>
            <person name="Meyerdierks A."/>
            <person name="Storesund J.E."/>
            <person name="Kallscheuer N."/>
            <person name="Luecker S."/>
            <person name="Lage O.M."/>
            <person name="Pohl T."/>
            <person name="Merkel B.J."/>
            <person name="Hornburger P."/>
            <person name="Mueller R.-W."/>
            <person name="Bruemmer F."/>
            <person name="Labrenz M."/>
            <person name="Spormann A.M."/>
            <person name="Op den Camp H."/>
            <person name="Overmann J."/>
            <person name="Amann R."/>
            <person name="Jetten M.S.M."/>
            <person name="Mascher T."/>
            <person name="Medema M.H."/>
            <person name="Devos D.P."/>
            <person name="Kaster A.-K."/>
            <person name="Ovreas L."/>
            <person name="Rohde M."/>
            <person name="Galperin M.Y."/>
            <person name="Jogler C."/>
        </authorList>
    </citation>
    <scope>NUCLEOTIDE SEQUENCE [LARGE SCALE GENOMIC DNA]</scope>
    <source>
        <strain evidence="5 6">Pan161</strain>
    </source>
</reference>
<keyword evidence="6" id="KW-1185">Reference proteome</keyword>
<dbReference type="Pfam" id="PF07729">
    <property type="entry name" value="FCD"/>
    <property type="match status" value="1"/>
</dbReference>
<dbReference type="AlphaFoldDB" id="A0A517VMK6"/>
<evidence type="ECO:0000313" key="5">
    <source>
        <dbReference type="EMBL" id="QDT94251.1"/>
    </source>
</evidence>
<dbReference type="PANTHER" id="PTHR43537">
    <property type="entry name" value="TRANSCRIPTIONAL REGULATOR, GNTR FAMILY"/>
    <property type="match status" value="1"/>
</dbReference>
<dbReference type="SMART" id="SM00895">
    <property type="entry name" value="FCD"/>
    <property type="match status" value="1"/>
</dbReference>
<dbReference type="EMBL" id="CP036343">
    <property type="protein sequence ID" value="QDT94251.1"/>
    <property type="molecule type" value="Genomic_DNA"/>
</dbReference>
<accession>A0A517VMK6</accession>
<dbReference type="SUPFAM" id="SSF46785">
    <property type="entry name" value="Winged helix' DNA-binding domain"/>
    <property type="match status" value="1"/>
</dbReference>
<dbReference type="InterPro" id="IPR036390">
    <property type="entry name" value="WH_DNA-bd_sf"/>
</dbReference>
<dbReference type="InterPro" id="IPR000524">
    <property type="entry name" value="Tscrpt_reg_HTH_GntR"/>
</dbReference>
<gene>
    <name evidence="5" type="primary">ydfH_4</name>
    <name evidence="5" type="ORF">Pan161_59460</name>
</gene>
<keyword evidence="2" id="KW-0238">DNA-binding</keyword>
<evidence type="ECO:0000256" key="2">
    <source>
        <dbReference type="ARBA" id="ARBA00023125"/>
    </source>
</evidence>
<name>A0A517VMK6_9PLAN</name>
<dbReference type="GO" id="GO:0003677">
    <property type="term" value="F:DNA binding"/>
    <property type="evidence" value="ECO:0007669"/>
    <property type="project" value="UniProtKB-KW"/>
</dbReference>
<dbReference type="PANTHER" id="PTHR43537:SF24">
    <property type="entry name" value="GLUCONATE OPERON TRANSCRIPTIONAL REPRESSOR"/>
    <property type="match status" value="1"/>
</dbReference>
<protein>
    <submittedName>
        <fullName evidence="5">Putative HTH-type transcriptional regulator YdfH</fullName>
    </submittedName>
</protein>
<dbReference type="InterPro" id="IPR036388">
    <property type="entry name" value="WH-like_DNA-bd_sf"/>
</dbReference>
<dbReference type="SUPFAM" id="SSF48008">
    <property type="entry name" value="GntR ligand-binding domain-like"/>
    <property type="match status" value="1"/>
</dbReference>
<evidence type="ECO:0000259" key="4">
    <source>
        <dbReference type="PROSITE" id="PS50949"/>
    </source>
</evidence>
<sequence>MRKPTSEKNQSEIAYEVLRQKLLNREFAPGARVRYGPLGDEIGMSATPVREAIGRLASEGLIELVPQLGAVVKRPTLTDTTELYEMREAIEPYAAAKASQLIAARQLKSLQTTVNTMKKLHDSMIAGKKRGQDIAARFDKSDLKFHQTIMNAVNNQRMLTVIGDFHLLTEIIGAARHSYSQEVLKMTIDDHTAILKGLNRRNAEQTSKAMLAHIQNSRRLTLSRLQDECSK</sequence>
<dbReference type="InterPro" id="IPR011711">
    <property type="entry name" value="GntR_C"/>
</dbReference>
<dbReference type="Gene3D" id="1.10.10.10">
    <property type="entry name" value="Winged helix-like DNA-binding domain superfamily/Winged helix DNA-binding domain"/>
    <property type="match status" value="1"/>
</dbReference>
<dbReference type="PROSITE" id="PS50949">
    <property type="entry name" value="HTH_GNTR"/>
    <property type="match status" value="1"/>
</dbReference>